<evidence type="ECO:0000256" key="1">
    <source>
        <dbReference type="ARBA" id="ARBA00004196"/>
    </source>
</evidence>
<evidence type="ECO:0000256" key="5">
    <source>
        <dbReference type="RuleBase" id="RU003512"/>
    </source>
</evidence>
<comment type="similarity">
    <text evidence="5">Belongs to the bacterial solute-binding protein 9 family.</text>
</comment>
<protein>
    <submittedName>
        <fullName evidence="6">Metal ABC transporter substrate-binding protein</fullName>
    </submittedName>
</protein>
<sequence>MIVRTSLALLLAASLIFSTIGCRPDSEDKGIVVTYSILGSIVKDLVGGEALVTVLIPDGADPHQWEPSARDIERVNNATLVIRNGLGLEEGLESTLEAAENRGVRIFTAADHIEVRRVETGEGIPGGDPDQQTGAPDPHIWVDPLAMKRVVTALAVEIETVMGIETSGRARDLESRLDALHAEIAGIAITLPSANRKLVTGHESMGYFAQRYGFQLIGAVIPNLSSQAGVSAADLATLIKLVRQNQVKAIFTETGTSAVAAQQVAAATGAAVVELSPAKLQADGSYFSFMRKLAGDVVEALR</sequence>
<name>A0AAU8GAF1_9CHLR</name>
<proteinExistence type="inferred from homology"/>
<dbReference type="PRINTS" id="PR00691">
    <property type="entry name" value="ADHESINB"/>
</dbReference>
<keyword evidence="3" id="KW-0479">Metal-binding</keyword>
<organism evidence="6">
    <name type="scientific">Dehalogenimonas sp. 4OHTPN</name>
    <dbReference type="NCBI Taxonomy" id="3166643"/>
    <lineage>
        <taxon>Bacteria</taxon>
        <taxon>Bacillati</taxon>
        <taxon>Chloroflexota</taxon>
        <taxon>Dehalococcoidia</taxon>
        <taxon>Dehalococcoidales</taxon>
        <taxon>Dehalococcoidaceae</taxon>
        <taxon>Dehalogenimonas</taxon>
    </lineage>
</organism>
<dbReference type="PANTHER" id="PTHR42953">
    <property type="entry name" value="HIGH-AFFINITY ZINC UPTAKE SYSTEM PROTEIN ZNUA-RELATED"/>
    <property type="match status" value="1"/>
</dbReference>
<dbReference type="InterPro" id="IPR006128">
    <property type="entry name" value="Lipoprotein_PsaA-like"/>
</dbReference>
<dbReference type="InterPro" id="IPR006127">
    <property type="entry name" value="ZnuA-like"/>
</dbReference>
<dbReference type="GO" id="GO:0030001">
    <property type="term" value="P:metal ion transport"/>
    <property type="evidence" value="ECO:0007669"/>
    <property type="project" value="InterPro"/>
</dbReference>
<dbReference type="Gene3D" id="3.40.50.1980">
    <property type="entry name" value="Nitrogenase molybdenum iron protein domain"/>
    <property type="match status" value="2"/>
</dbReference>
<dbReference type="GO" id="GO:0046872">
    <property type="term" value="F:metal ion binding"/>
    <property type="evidence" value="ECO:0007669"/>
    <property type="project" value="UniProtKB-KW"/>
</dbReference>
<dbReference type="AlphaFoldDB" id="A0AAU8GAF1"/>
<accession>A0AAU8GAF1</accession>
<gene>
    <name evidence="6" type="ORF">ABV300_00235</name>
</gene>
<dbReference type="PRINTS" id="PR00690">
    <property type="entry name" value="ADHESNFAMILY"/>
</dbReference>
<evidence type="ECO:0000313" key="6">
    <source>
        <dbReference type="EMBL" id="XCH33337.1"/>
    </source>
</evidence>
<dbReference type="GO" id="GO:0030313">
    <property type="term" value="C:cell envelope"/>
    <property type="evidence" value="ECO:0007669"/>
    <property type="project" value="UniProtKB-SubCell"/>
</dbReference>
<dbReference type="Pfam" id="PF01297">
    <property type="entry name" value="ZnuA"/>
    <property type="match status" value="1"/>
</dbReference>
<dbReference type="InterPro" id="IPR050492">
    <property type="entry name" value="Bact_metal-bind_prot9"/>
</dbReference>
<dbReference type="InterPro" id="IPR006129">
    <property type="entry name" value="AdhesinB"/>
</dbReference>
<dbReference type="RefSeq" id="WP_353714578.1">
    <property type="nucleotide sequence ID" value="NZ_CP159307.1"/>
</dbReference>
<evidence type="ECO:0000256" key="4">
    <source>
        <dbReference type="ARBA" id="ARBA00022729"/>
    </source>
</evidence>
<evidence type="ECO:0000256" key="3">
    <source>
        <dbReference type="ARBA" id="ARBA00022723"/>
    </source>
</evidence>
<dbReference type="SUPFAM" id="SSF53807">
    <property type="entry name" value="Helical backbone' metal receptor"/>
    <property type="match status" value="1"/>
</dbReference>
<reference evidence="6" key="1">
    <citation type="submission" date="2024-06" db="EMBL/GenBank/DDBJ databases">
        <title>A Novel Isolate, Dehalogenimonas sp. Strain 4OHTPN, Dechlorinates Aromatic 4 Hydroxy chlorothalonil by a Novel Reductive Dehalogenase.</title>
        <authorList>
            <person name="Liu G."/>
        </authorList>
    </citation>
    <scope>NUCLEOTIDE SEQUENCE</scope>
    <source>
        <strain evidence="6">4OHTPN</strain>
    </source>
</reference>
<dbReference type="PANTHER" id="PTHR42953:SF1">
    <property type="entry name" value="METAL-BINDING PROTEIN HI_0362-RELATED"/>
    <property type="match status" value="1"/>
</dbReference>
<comment type="subcellular location">
    <subcellularLocation>
        <location evidence="1">Cell envelope</location>
    </subcellularLocation>
</comment>
<dbReference type="EMBL" id="CP159307">
    <property type="protein sequence ID" value="XCH33337.1"/>
    <property type="molecule type" value="Genomic_DNA"/>
</dbReference>
<keyword evidence="4" id="KW-0732">Signal</keyword>
<dbReference type="GO" id="GO:0007155">
    <property type="term" value="P:cell adhesion"/>
    <property type="evidence" value="ECO:0007669"/>
    <property type="project" value="InterPro"/>
</dbReference>
<evidence type="ECO:0000256" key="2">
    <source>
        <dbReference type="ARBA" id="ARBA00022448"/>
    </source>
</evidence>
<dbReference type="PROSITE" id="PS51257">
    <property type="entry name" value="PROKAR_LIPOPROTEIN"/>
    <property type="match status" value="1"/>
</dbReference>
<keyword evidence="2 5" id="KW-0813">Transport</keyword>